<dbReference type="Proteomes" id="UP000472277">
    <property type="component" value="Chromosome 7"/>
</dbReference>
<dbReference type="InParanoid" id="A0A673WDJ9"/>
<dbReference type="InterPro" id="IPR038505">
    <property type="entry name" value="FANCF_C_sf"/>
</dbReference>
<dbReference type="AlphaFoldDB" id="A0A673WDJ9"/>
<reference evidence="1" key="1">
    <citation type="submission" date="2025-08" db="UniProtKB">
        <authorList>
            <consortium name="Ensembl"/>
        </authorList>
    </citation>
    <scope>IDENTIFICATION</scope>
</reference>
<dbReference type="GO" id="GO:0036297">
    <property type="term" value="P:interstrand cross-link repair"/>
    <property type="evidence" value="ECO:0007669"/>
    <property type="project" value="InterPro"/>
</dbReference>
<dbReference type="InterPro" id="IPR035428">
    <property type="entry name" value="FANCF"/>
</dbReference>
<dbReference type="Ensembl" id="ENSSTUT00000010670.1">
    <property type="protein sequence ID" value="ENSSTUP00000010010.1"/>
    <property type="gene ID" value="ENSSTUG00000004855.1"/>
</dbReference>
<dbReference type="GO" id="GO:0043240">
    <property type="term" value="C:Fanconi anaemia nuclear complex"/>
    <property type="evidence" value="ECO:0007669"/>
    <property type="project" value="InterPro"/>
</dbReference>
<accession>A0A673WDJ9</accession>
<keyword evidence="2" id="KW-1185">Reference proteome</keyword>
<dbReference type="Gene3D" id="1.25.40.490">
    <property type="match status" value="1"/>
</dbReference>
<name>A0A673WDJ9_SALTR</name>
<dbReference type="Pfam" id="PF11107">
    <property type="entry name" value="FANCF"/>
    <property type="match status" value="2"/>
</dbReference>
<reference evidence="1" key="2">
    <citation type="submission" date="2025-09" db="UniProtKB">
        <authorList>
            <consortium name="Ensembl"/>
        </authorList>
    </citation>
    <scope>IDENTIFICATION</scope>
</reference>
<protein>
    <submittedName>
        <fullName evidence="1">Uncharacterized protein</fullName>
    </submittedName>
</protein>
<evidence type="ECO:0000313" key="2">
    <source>
        <dbReference type="Proteomes" id="UP000472277"/>
    </source>
</evidence>
<proteinExistence type="predicted"/>
<sequence>MEADLKNLERTTELLTLSAFQRTQYEHLHTRFHSNTAIMEILEKQLQATNESLREIVQGYTHITFSDLYCSSFNASVPSFSTLLVPERLERNRRTPPVIVRSSLKSNQVLSAIHLKRSTSFPSPYADVKVMTLMEILDILLSLDTGGSKVGLVVKLLDSHLTNLSSINNNCFRRSLVAATPQFTPAYAFHVPIELLIDLSQRSVKFRVDYCDMLKKWELEYDMDKEDWVQMYATIRGGGGYRSLPGGYRSLPGVGLLLLRGLSVCTDLLSELQ</sequence>
<evidence type="ECO:0000313" key="1">
    <source>
        <dbReference type="Ensembl" id="ENSSTUP00000010010.1"/>
    </source>
</evidence>
<organism evidence="1 2">
    <name type="scientific">Salmo trutta</name>
    <name type="common">Brown trout</name>
    <dbReference type="NCBI Taxonomy" id="8032"/>
    <lineage>
        <taxon>Eukaryota</taxon>
        <taxon>Metazoa</taxon>
        <taxon>Chordata</taxon>
        <taxon>Craniata</taxon>
        <taxon>Vertebrata</taxon>
        <taxon>Euteleostomi</taxon>
        <taxon>Actinopterygii</taxon>
        <taxon>Neopterygii</taxon>
        <taxon>Teleostei</taxon>
        <taxon>Protacanthopterygii</taxon>
        <taxon>Salmoniformes</taxon>
        <taxon>Salmonidae</taxon>
        <taxon>Salmoninae</taxon>
        <taxon>Salmo</taxon>
    </lineage>
</organism>